<dbReference type="Pfam" id="PF08750">
    <property type="entry name" value="CNP1"/>
    <property type="match status" value="1"/>
</dbReference>
<reference evidence="2" key="1">
    <citation type="submission" date="2016-10" db="EMBL/GenBank/DDBJ databases">
        <title>Sequence of Gallionella enrichment culture.</title>
        <authorList>
            <person name="Poehlein A."/>
            <person name="Muehling M."/>
            <person name="Daniel R."/>
        </authorList>
    </citation>
    <scope>NUCLEOTIDE SEQUENCE</scope>
</reference>
<dbReference type="InterPro" id="IPR014861">
    <property type="entry name" value="CNP1-like_dom"/>
</dbReference>
<dbReference type="EMBL" id="MLJW01000246">
    <property type="protein sequence ID" value="OIQ91891.1"/>
    <property type="molecule type" value="Genomic_DNA"/>
</dbReference>
<evidence type="ECO:0000313" key="2">
    <source>
        <dbReference type="EMBL" id="OIQ91891.1"/>
    </source>
</evidence>
<feature type="domain" description="CNP1-like uncharacterised" evidence="1">
    <location>
        <begin position="25"/>
        <end position="148"/>
    </location>
</feature>
<dbReference type="AlphaFoldDB" id="A0A1J5RQX9"/>
<organism evidence="2">
    <name type="scientific">mine drainage metagenome</name>
    <dbReference type="NCBI Taxonomy" id="410659"/>
    <lineage>
        <taxon>unclassified sequences</taxon>
        <taxon>metagenomes</taxon>
        <taxon>ecological metagenomes</taxon>
    </lineage>
</organism>
<gene>
    <name evidence="2" type="ORF">GALL_261690</name>
</gene>
<sequence>MKRSALILLALLSVTATAGDGPKGDESGISLPAFPRAENLIEFYVSAVTRNHFFIDSPSLNVGADGVVRYVLVVKAAGGATNTSFEGIDCRSGRYKLYATGRSDGSWARARLRVWRPIENQTVNGGHAALSRDYFCPEGLPVANAAAGRTALRTGGEQARF</sequence>
<comment type="caution">
    <text evidence="2">The sequence shown here is derived from an EMBL/GenBank/DDBJ whole genome shotgun (WGS) entry which is preliminary data.</text>
</comment>
<evidence type="ECO:0000259" key="1">
    <source>
        <dbReference type="Pfam" id="PF08750"/>
    </source>
</evidence>
<protein>
    <submittedName>
        <fullName evidence="2">CNP1-like family protein</fullName>
    </submittedName>
</protein>
<proteinExistence type="predicted"/>
<name>A0A1J5RQX9_9ZZZZ</name>
<accession>A0A1J5RQX9</accession>